<protein>
    <submittedName>
        <fullName evidence="1">Uncharacterized protein</fullName>
    </submittedName>
</protein>
<accession>A0A645CIP7</accession>
<evidence type="ECO:0000313" key="1">
    <source>
        <dbReference type="EMBL" id="MPM76820.1"/>
    </source>
</evidence>
<sequence>MVPVGVGEEYRVDIGKIGSLRRRFGVACKKRIDEPLKSRALDAECAVSKITKFRHYLYLHALNLFLTALI</sequence>
<name>A0A645CIP7_9ZZZZ</name>
<dbReference type="EMBL" id="VSSQ01027524">
    <property type="protein sequence ID" value="MPM76820.1"/>
    <property type="molecule type" value="Genomic_DNA"/>
</dbReference>
<dbReference type="AlphaFoldDB" id="A0A645CIP7"/>
<reference evidence="1" key="1">
    <citation type="submission" date="2019-08" db="EMBL/GenBank/DDBJ databases">
        <authorList>
            <person name="Kucharzyk K."/>
            <person name="Murdoch R.W."/>
            <person name="Higgins S."/>
            <person name="Loffler F."/>
        </authorList>
    </citation>
    <scope>NUCLEOTIDE SEQUENCE</scope>
</reference>
<gene>
    <name evidence="1" type="ORF">SDC9_123819</name>
</gene>
<organism evidence="1">
    <name type="scientific">bioreactor metagenome</name>
    <dbReference type="NCBI Taxonomy" id="1076179"/>
    <lineage>
        <taxon>unclassified sequences</taxon>
        <taxon>metagenomes</taxon>
        <taxon>ecological metagenomes</taxon>
    </lineage>
</organism>
<comment type="caution">
    <text evidence="1">The sequence shown here is derived from an EMBL/GenBank/DDBJ whole genome shotgun (WGS) entry which is preliminary data.</text>
</comment>
<proteinExistence type="predicted"/>